<dbReference type="SMART" id="SM00732">
    <property type="entry name" value="YqgFc"/>
    <property type="match status" value="1"/>
</dbReference>
<dbReference type="GO" id="GO:0005829">
    <property type="term" value="C:cytosol"/>
    <property type="evidence" value="ECO:0007669"/>
    <property type="project" value="TreeGrafter"/>
</dbReference>
<dbReference type="eggNOG" id="COG0816">
    <property type="taxonomic scope" value="Bacteria"/>
</dbReference>
<keyword evidence="3 5" id="KW-0540">Nuclease</keyword>
<evidence type="ECO:0000313" key="7">
    <source>
        <dbReference type="EMBL" id="AGF49322.1"/>
    </source>
</evidence>
<evidence type="ECO:0000313" key="8">
    <source>
        <dbReference type="Proteomes" id="UP000011658"/>
    </source>
</evidence>
<reference evidence="7 8" key="1">
    <citation type="journal article" date="2013" name="Genome Biol. Evol.">
        <title>Genome evolution and phylogenomic analysis of candidatus kinetoplastibacterium, the betaproteobacterial endosymbionts of strigomonas and angomonas.</title>
        <authorList>
            <person name="Alves J.M."/>
            <person name="Serrano M.G."/>
            <person name="Maia da Silva F."/>
            <person name="Voegtly L.J."/>
            <person name="Matveyev A.V."/>
            <person name="Teixeira M.M."/>
            <person name="Camargo E.P."/>
            <person name="Buck G.A."/>
        </authorList>
    </citation>
    <scope>NUCLEOTIDE SEQUENCE [LARGE SCALE GENOMIC DNA]</scope>
    <source>
        <strain evidence="7 8">TCC219</strain>
    </source>
</reference>
<dbReference type="EC" id="3.1.-.-" evidence="5"/>
<comment type="subcellular location">
    <subcellularLocation>
        <location evidence="5">Cytoplasm</location>
    </subcellularLocation>
</comment>
<dbReference type="InterPro" id="IPR037027">
    <property type="entry name" value="YqgF/RNaseH-like_dom_sf"/>
</dbReference>
<dbReference type="HOGENOM" id="CLU_098240_3_2_4"/>
<evidence type="ECO:0000259" key="6">
    <source>
        <dbReference type="SMART" id="SM00732"/>
    </source>
</evidence>
<dbReference type="InterPro" id="IPR005227">
    <property type="entry name" value="YqgF"/>
</dbReference>
<dbReference type="PATRIC" id="fig|1208921.3.peg.613"/>
<dbReference type="GO" id="GO:0016788">
    <property type="term" value="F:hydrolase activity, acting on ester bonds"/>
    <property type="evidence" value="ECO:0007669"/>
    <property type="project" value="UniProtKB-UniRule"/>
</dbReference>
<dbReference type="InterPro" id="IPR012337">
    <property type="entry name" value="RNaseH-like_sf"/>
</dbReference>
<dbReference type="PANTHER" id="PTHR33317">
    <property type="entry name" value="POLYNUCLEOTIDYL TRANSFERASE, RIBONUCLEASE H-LIKE SUPERFAMILY PROTEIN"/>
    <property type="match status" value="1"/>
</dbReference>
<evidence type="ECO:0000256" key="4">
    <source>
        <dbReference type="ARBA" id="ARBA00022801"/>
    </source>
</evidence>
<accession>M1LUV3</accession>
<evidence type="ECO:0000256" key="3">
    <source>
        <dbReference type="ARBA" id="ARBA00022722"/>
    </source>
</evidence>
<keyword evidence="2 5" id="KW-0690">Ribosome biogenesis</keyword>
<dbReference type="InterPro" id="IPR006641">
    <property type="entry name" value="YqgF/RNaseH-like_dom"/>
</dbReference>
<comment type="similarity">
    <text evidence="5">Belongs to the YqgF HJR family.</text>
</comment>
<feature type="domain" description="YqgF/RNase H-like" evidence="6">
    <location>
        <begin position="7"/>
        <end position="107"/>
    </location>
</feature>
<dbReference type="Gene3D" id="3.30.420.140">
    <property type="entry name" value="YqgF/RNase H-like domain"/>
    <property type="match status" value="1"/>
</dbReference>
<evidence type="ECO:0000256" key="5">
    <source>
        <dbReference type="HAMAP-Rule" id="MF_00651"/>
    </source>
</evidence>
<dbReference type="CDD" id="cd16964">
    <property type="entry name" value="YqgF"/>
    <property type="match status" value="1"/>
</dbReference>
<dbReference type="GO" id="GO:0000967">
    <property type="term" value="P:rRNA 5'-end processing"/>
    <property type="evidence" value="ECO:0007669"/>
    <property type="project" value="UniProtKB-UniRule"/>
</dbReference>
<dbReference type="SUPFAM" id="SSF53098">
    <property type="entry name" value="Ribonuclease H-like"/>
    <property type="match status" value="1"/>
</dbReference>
<proteinExistence type="inferred from homology"/>
<evidence type="ECO:0000256" key="1">
    <source>
        <dbReference type="ARBA" id="ARBA00022490"/>
    </source>
</evidence>
<sequence length="141" mass="16206">MHVMIEEVILSFDFGIKKIGVALGNTLTFESRPLEIIRSEKNSVRFDRIDFLLREWGVDHVIIGLPLNKDGSDQEMTSRCRRFANQIKGRFNVKVDFIDERYSSIEAQALLSKNDILEDAVAAAVILKDYLINIKNDLYSR</sequence>
<dbReference type="KEGG" id="kga:ST1E_0054"/>
<evidence type="ECO:0000256" key="2">
    <source>
        <dbReference type="ARBA" id="ARBA00022517"/>
    </source>
</evidence>
<dbReference type="AlphaFoldDB" id="M1LUV3"/>
<keyword evidence="1 5" id="KW-0963">Cytoplasm</keyword>
<organism evidence="7 8">
    <name type="scientific">Candidatus Kinetoplastidibacterium galati TCC219</name>
    <dbReference type="NCBI Taxonomy" id="1208921"/>
    <lineage>
        <taxon>Bacteria</taxon>
        <taxon>Pseudomonadati</taxon>
        <taxon>Pseudomonadota</taxon>
        <taxon>Betaproteobacteria</taxon>
        <taxon>Candidatus Kinetoplastidibacterium</taxon>
    </lineage>
</organism>
<gene>
    <name evidence="7" type="ORF">ST1E_0054</name>
</gene>
<dbReference type="NCBIfam" id="TIGR00250">
    <property type="entry name" value="RNAse_H_YqgF"/>
    <property type="match status" value="1"/>
</dbReference>
<name>M1LUV3_9PROT</name>
<dbReference type="PANTHER" id="PTHR33317:SF4">
    <property type="entry name" value="POLYNUCLEOTIDYL TRANSFERASE, RIBONUCLEASE H-LIKE SUPERFAMILY PROTEIN"/>
    <property type="match status" value="1"/>
</dbReference>
<dbReference type="GO" id="GO:0004518">
    <property type="term" value="F:nuclease activity"/>
    <property type="evidence" value="ECO:0007669"/>
    <property type="project" value="UniProtKB-KW"/>
</dbReference>
<dbReference type="HAMAP" id="MF_00651">
    <property type="entry name" value="Nuclease_YqgF"/>
    <property type="match status" value="1"/>
</dbReference>
<comment type="function">
    <text evidence="5">Could be a nuclease involved in processing of the 5'-end of pre-16S rRNA.</text>
</comment>
<keyword evidence="4 5" id="KW-0378">Hydrolase</keyword>
<protein>
    <recommendedName>
        <fullName evidence="5">Putative pre-16S rRNA nuclease</fullName>
        <ecNumber evidence="5">3.1.-.-</ecNumber>
    </recommendedName>
</protein>
<keyword evidence="8" id="KW-1185">Reference proteome</keyword>
<dbReference type="Proteomes" id="UP000011658">
    <property type="component" value="Chromosome"/>
</dbReference>
<dbReference type="STRING" id="1208921.ST1E_0054"/>
<dbReference type="Pfam" id="PF03652">
    <property type="entry name" value="RuvX"/>
    <property type="match status" value="1"/>
</dbReference>
<dbReference type="EMBL" id="CP003806">
    <property type="protein sequence ID" value="AGF49322.1"/>
    <property type="molecule type" value="Genomic_DNA"/>
</dbReference>